<proteinExistence type="predicted"/>
<organism evidence="1 2">
    <name type="scientific">Rotaria magnacalcarata</name>
    <dbReference type="NCBI Taxonomy" id="392030"/>
    <lineage>
        <taxon>Eukaryota</taxon>
        <taxon>Metazoa</taxon>
        <taxon>Spiralia</taxon>
        <taxon>Gnathifera</taxon>
        <taxon>Rotifera</taxon>
        <taxon>Eurotatoria</taxon>
        <taxon>Bdelloidea</taxon>
        <taxon>Philodinida</taxon>
        <taxon>Philodinidae</taxon>
        <taxon>Rotaria</taxon>
    </lineage>
</organism>
<evidence type="ECO:0000313" key="2">
    <source>
        <dbReference type="Proteomes" id="UP000681720"/>
    </source>
</evidence>
<feature type="non-terminal residue" evidence="1">
    <location>
        <position position="16"/>
    </location>
</feature>
<name>A0A8S3HI10_9BILA</name>
<reference evidence="1" key="1">
    <citation type="submission" date="2021-02" db="EMBL/GenBank/DDBJ databases">
        <authorList>
            <person name="Nowell W R."/>
        </authorList>
    </citation>
    <scope>NUCLEOTIDE SEQUENCE</scope>
</reference>
<dbReference type="Proteomes" id="UP000681720">
    <property type="component" value="Unassembled WGS sequence"/>
</dbReference>
<feature type="non-terminal residue" evidence="1">
    <location>
        <position position="1"/>
    </location>
</feature>
<accession>A0A8S3HI10</accession>
<protein>
    <submittedName>
        <fullName evidence="1">Uncharacterized protein</fullName>
    </submittedName>
</protein>
<dbReference type="AlphaFoldDB" id="A0A8S3HI10"/>
<sequence length="16" mass="1852">MQHLAKTMLQLQSPIL</sequence>
<evidence type="ECO:0000313" key="1">
    <source>
        <dbReference type="EMBL" id="CAF5181316.1"/>
    </source>
</evidence>
<comment type="caution">
    <text evidence="1">The sequence shown here is derived from an EMBL/GenBank/DDBJ whole genome shotgun (WGS) entry which is preliminary data.</text>
</comment>
<gene>
    <name evidence="1" type="ORF">GIL414_LOCUS69413</name>
</gene>
<dbReference type="EMBL" id="CAJOBJ010330057">
    <property type="protein sequence ID" value="CAF5181316.1"/>
    <property type="molecule type" value="Genomic_DNA"/>
</dbReference>